<dbReference type="InterPro" id="IPR002575">
    <property type="entry name" value="Aminoglycoside_PTrfase"/>
</dbReference>
<accession>A0A074Y5G5</accession>
<evidence type="ECO:0000313" key="3">
    <source>
        <dbReference type="Proteomes" id="UP000030641"/>
    </source>
</evidence>
<dbReference type="SUPFAM" id="SSF56112">
    <property type="entry name" value="Protein kinase-like (PK-like)"/>
    <property type="match status" value="1"/>
</dbReference>
<dbReference type="RefSeq" id="XP_013341530.1">
    <property type="nucleotide sequence ID" value="XM_013486076.1"/>
</dbReference>
<protein>
    <recommendedName>
        <fullName evidence="1">Aminoglycoside phosphotransferase domain-containing protein</fullName>
    </recommendedName>
</protein>
<dbReference type="PANTHER" id="PTHR21310:SF15">
    <property type="entry name" value="AMINOGLYCOSIDE PHOSPHOTRANSFERASE DOMAIN-CONTAINING PROTEIN"/>
    <property type="match status" value="1"/>
</dbReference>
<sequence>MNHVNYQQRLDFVKKLLQERFALKVHNIEPIEYDADCPFEYNNFIYKVQIDCQECQWLHAQSGTSPLNSDTSQIIMRLSNAASGMPDHNRVENEVGMMFLFRRALANRDLGHLVPQVHAWGSAEGGQGWILEEFVQGSQLDRVFETASGDLKQSVLDQMADIVAAMQSFAVPHTITQYGGVSFSPTGDVISGPMTTLSEGPFQTRACLYQTFLTQQLSSADRSPVLQGWRDDGLRARLERFCADELPELALTSENSNKTIVHSDFTMNNVLIDESTGKLVALLDFDWSYIGSAHDEFLRSFCDLGMIPGPQSEGHELDLRQELLSGQSDQFRSKETANALQNWYQVLKSRGSKVPSDLTGMEEISRLHWFINQISPWLLTHPVPLKRRSKVQLGTVRESTRQSILAFLQHTADPSSGVATP</sequence>
<dbReference type="PANTHER" id="PTHR21310">
    <property type="entry name" value="AMINOGLYCOSIDE PHOSPHOTRANSFERASE-RELATED-RELATED"/>
    <property type="match status" value="1"/>
</dbReference>
<dbReference type="AlphaFoldDB" id="A0A074Y5G5"/>
<dbReference type="EMBL" id="KL584767">
    <property type="protein sequence ID" value="KEQ93038.1"/>
    <property type="molecule type" value="Genomic_DNA"/>
</dbReference>
<name>A0A074Y5G5_AURSE</name>
<dbReference type="Proteomes" id="UP000030641">
    <property type="component" value="Unassembled WGS sequence"/>
</dbReference>
<dbReference type="HOGENOM" id="CLU_046553_0_0_1"/>
<gene>
    <name evidence="2" type="ORF">AUEXF2481DRAFT_31497</name>
</gene>
<dbReference type="GeneID" id="25364446"/>
<dbReference type="Pfam" id="PF01636">
    <property type="entry name" value="APH"/>
    <property type="match status" value="1"/>
</dbReference>
<evidence type="ECO:0000313" key="2">
    <source>
        <dbReference type="EMBL" id="KEQ93038.1"/>
    </source>
</evidence>
<feature type="domain" description="Aminoglycoside phosphotransferase" evidence="1">
    <location>
        <begin position="93"/>
        <end position="297"/>
    </location>
</feature>
<evidence type="ECO:0000259" key="1">
    <source>
        <dbReference type="Pfam" id="PF01636"/>
    </source>
</evidence>
<dbReference type="InParanoid" id="A0A074Y5G5"/>
<dbReference type="Gene3D" id="3.90.1200.10">
    <property type="match status" value="1"/>
</dbReference>
<proteinExistence type="predicted"/>
<organism evidence="2 3">
    <name type="scientific">Aureobasidium subglaciale (strain EXF-2481)</name>
    <name type="common">Aureobasidium pullulans var. subglaciale</name>
    <dbReference type="NCBI Taxonomy" id="1043005"/>
    <lineage>
        <taxon>Eukaryota</taxon>
        <taxon>Fungi</taxon>
        <taxon>Dikarya</taxon>
        <taxon>Ascomycota</taxon>
        <taxon>Pezizomycotina</taxon>
        <taxon>Dothideomycetes</taxon>
        <taxon>Dothideomycetidae</taxon>
        <taxon>Dothideales</taxon>
        <taxon>Saccotheciaceae</taxon>
        <taxon>Aureobasidium</taxon>
    </lineage>
</organism>
<reference evidence="2 3" key="1">
    <citation type="journal article" date="2014" name="BMC Genomics">
        <title>Genome sequencing of four Aureobasidium pullulans varieties: biotechnological potential, stress tolerance, and description of new species.</title>
        <authorList>
            <person name="Gostin Ar C."/>
            <person name="Ohm R.A."/>
            <person name="Kogej T."/>
            <person name="Sonjak S."/>
            <person name="Turk M."/>
            <person name="Zajc J."/>
            <person name="Zalar P."/>
            <person name="Grube M."/>
            <person name="Sun H."/>
            <person name="Han J."/>
            <person name="Sharma A."/>
            <person name="Chiniquy J."/>
            <person name="Ngan C.Y."/>
            <person name="Lipzen A."/>
            <person name="Barry K."/>
            <person name="Grigoriev I.V."/>
            <person name="Gunde-Cimerman N."/>
        </authorList>
    </citation>
    <scope>NUCLEOTIDE SEQUENCE [LARGE SCALE GENOMIC DNA]</scope>
    <source>
        <strain evidence="2 3">EXF-2481</strain>
    </source>
</reference>
<dbReference type="InterPro" id="IPR051678">
    <property type="entry name" value="AGP_Transferase"/>
</dbReference>
<dbReference type="OMA" id="ELGPCPY"/>
<dbReference type="OrthoDB" id="3930763at2759"/>
<keyword evidence="3" id="KW-1185">Reference proteome</keyword>
<dbReference type="InterPro" id="IPR011009">
    <property type="entry name" value="Kinase-like_dom_sf"/>
</dbReference>
<dbReference type="STRING" id="1043005.A0A074Y5G5"/>